<protein>
    <submittedName>
        <fullName evidence="2">Uncharacterized protein</fullName>
    </submittedName>
</protein>
<evidence type="ECO:0000313" key="3">
    <source>
        <dbReference type="Proteomes" id="UP001279734"/>
    </source>
</evidence>
<keyword evidence="3" id="KW-1185">Reference proteome</keyword>
<proteinExistence type="predicted"/>
<organism evidence="2 3">
    <name type="scientific">Nepenthes gracilis</name>
    <name type="common">Slender pitcher plant</name>
    <dbReference type="NCBI Taxonomy" id="150966"/>
    <lineage>
        <taxon>Eukaryota</taxon>
        <taxon>Viridiplantae</taxon>
        <taxon>Streptophyta</taxon>
        <taxon>Embryophyta</taxon>
        <taxon>Tracheophyta</taxon>
        <taxon>Spermatophyta</taxon>
        <taxon>Magnoliopsida</taxon>
        <taxon>eudicotyledons</taxon>
        <taxon>Gunneridae</taxon>
        <taxon>Pentapetalae</taxon>
        <taxon>Caryophyllales</taxon>
        <taxon>Nepenthaceae</taxon>
        <taxon>Nepenthes</taxon>
    </lineage>
</organism>
<gene>
    <name evidence="2" type="ORF">Nepgr_030786</name>
</gene>
<name>A0AAD3TH78_NEPGR</name>
<sequence length="214" mass="23995">MKKLETQRKRLMEAAIKTSAHRLLLLCLMLNILLGLLIGTPTPGALSQSCFSCQAEKRAELTEENTEEISADKSLENDQHSSEEFEQEVHKEQPVTKAENNEGAQLSFADNSQPDEAQPPCSENNLLENTKQPSTDQLHHLTIALPLLGNPTFVKRNPESLIQTLSREMEVHNKDEVLSDKASDPIQFMEYSRLGHFFPTATPSKPIVHVDLLK</sequence>
<dbReference type="Proteomes" id="UP001279734">
    <property type="component" value="Unassembled WGS sequence"/>
</dbReference>
<dbReference type="EMBL" id="BSYO01000035">
    <property type="protein sequence ID" value="GMH28943.1"/>
    <property type="molecule type" value="Genomic_DNA"/>
</dbReference>
<dbReference type="AlphaFoldDB" id="A0AAD3TH78"/>
<feature type="compositionally biased region" description="Polar residues" evidence="1">
    <location>
        <begin position="102"/>
        <end position="135"/>
    </location>
</feature>
<accession>A0AAD3TH78</accession>
<reference evidence="2" key="1">
    <citation type="submission" date="2023-05" db="EMBL/GenBank/DDBJ databases">
        <title>Nepenthes gracilis genome sequencing.</title>
        <authorList>
            <person name="Fukushima K."/>
        </authorList>
    </citation>
    <scope>NUCLEOTIDE SEQUENCE</scope>
    <source>
        <strain evidence="2">SING2019-196</strain>
    </source>
</reference>
<evidence type="ECO:0000256" key="1">
    <source>
        <dbReference type="SAM" id="MobiDB-lite"/>
    </source>
</evidence>
<evidence type="ECO:0000313" key="2">
    <source>
        <dbReference type="EMBL" id="GMH28943.1"/>
    </source>
</evidence>
<comment type="caution">
    <text evidence="2">The sequence shown here is derived from an EMBL/GenBank/DDBJ whole genome shotgun (WGS) entry which is preliminary data.</text>
</comment>
<feature type="region of interest" description="Disordered" evidence="1">
    <location>
        <begin position="62"/>
        <end position="135"/>
    </location>
</feature>
<feature type="compositionally biased region" description="Basic and acidic residues" evidence="1">
    <location>
        <begin position="70"/>
        <end position="94"/>
    </location>
</feature>